<dbReference type="Proteomes" id="UP001652620">
    <property type="component" value="Unplaced"/>
</dbReference>
<gene>
    <name evidence="8" type="primary">LOC125779953</name>
</gene>
<feature type="transmembrane region" description="Helical" evidence="6">
    <location>
        <begin position="151"/>
        <end position="169"/>
    </location>
</feature>
<evidence type="ECO:0000256" key="4">
    <source>
        <dbReference type="ARBA" id="ARBA00022989"/>
    </source>
</evidence>
<feature type="transmembrane region" description="Helical" evidence="6">
    <location>
        <begin position="262"/>
        <end position="286"/>
    </location>
</feature>
<proteinExistence type="inferred from homology"/>
<dbReference type="GeneID" id="125779953"/>
<dbReference type="InterPro" id="IPR013604">
    <property type="entry name" value="7TM_chemorcpt"/>
</dbReference>
<comment type="caution">
    <text evidence="6">Lacks conserved residue(s) required for the propagation of feature annotation.</text>
</comment>
<comment type="subcellular location">
    <subcellularLocation>
        <location evidence="1 6">Cell membrane</location>
        <topology evidence="1 6">Multi-pass membrane protein</topology>
    </subcellularLocation>
</comment>
<feature type="transmembrane region" description="Helical" evidence="6">
    <location>
        <begin position="20"/>
        <end position="38"/>
    </location>
</feature>
<dbReference type="RefSeq" id="XP_049317180.1">
    <property type="nucleotide sequence ID" value="XM_049461223.1"/>
</dbReference>
<evidence type="ECO:0000313" key="8">
    <source>
        <dbReference type="RefSeq" id="XP_049317180.1"/>
    </source>
</evidence>
<evidence type="ECO:0000256" key="2">
    <source>
        <dbReference type="ARBA" id="ARBA00022475"/>
    </source>
</evidence>
<comment type="function">
    <text evidence="6">Gustatory receptor which mediates acceptance or avoidance behavior, depending on its substrates.</text>
</comment>
<feature type="transmembrane region" description="Helical" evidence="6">
    <location>
        <begin position="92"/>
        <end position="114"/>
    </location>
</feature>
<dbReference type="Pfam" id="PF08395">
    <property type="entry name" value="7tm_7"/>
    <property type="match status" value="1"/>
</dbReference>
<evidence type="ECO:0000256" key="5">
    <source>
        <dbReference type="ARBA" id="ARBA00023136"/>
    </source>
</evidence>
<organism evidence="7 8">
    <name type="scientific">Bactrocera dorsalis</name>
    <name type="common">Oriental fruit fly</name>
    <name type="synonym">Dacus dorsalis</name>
    <dbReference type="NCBI Taxonomy" id="27457"/>
    <lineage>
        <taxon>Eukaryota</taxon>
        <taxon>Metazoa</taxon>
        <taxon>Ecdysozoa</taxon>
        <taxon>Arthropoda</taxon>
        <taxon>Hexapoda</taxon>
        <taxon>Insecta</taxon>
        <taxon>Pterygota</taxon>
        <taxon>Neoptera</taxon>
        <taxon>Endopterygota</taxon>
        <taxon>Diptera</taxon>
        <taxon>Brachycera</taxon>
        <taxon>Muscomorpha</taxon>
        <taxon>Tephritoidea</taxon>
        <taxon>Tephritidae</taxon>
        <taxon>Bactrocera</taxon>
        <taxon>Bactrocera</taxon>
    </lineage>
</organism>
<keyword evidence="6 8" id="KW-0675">Receptor</keyword>
<protein>
    <recommendedName>
        <fullName evidence="6">Gustatory receptor</fullName>
    </recommendedName>
</protein>
<keyword evidence="2 6" id="KW-1003">Cell membrane</keyword>
<keyword evidence="3 6" id="KW-0812">Transmembrane</keyword>
<evidence type="ECO:0000313" key="7">
    <source>
        <dbReference type="Proteomes" id="UP001652620"/>
    </source>
</evidence>
<reference evidence="8" key="1">
    <citation type="submission" date="2025-08" db="UniProtKB">
        <authorList>
            <consortium name="RefSeq"/>
        </authorList>
    </citation>
    <scope>IDENTIFICATION</scope>
    <source>
        <tissue evidence="8">Adult</tissue>
    </source>
</reference>
<keyword evidence="4 6" id="KW-1133">Transmembrane helix</keyword>
<keyword evidence="6" id="KW-0807">Transducer</keyword>
<keyword evidence="5 6" id="KW-0472">Membrane</keyword>
<comment type="similarity">
    <text evidence="6">Belongs to the insect chemoreceptor superfamily. Gustatory receptor (GR) family.</text>
</comment>
<name>A0ABM3K6S9_BACDO</name>
<evidence type="ECO:0000256" key="6">
    <source>
        <dbReference type="RuleBase" id="RU363108"/>
    </source>
</evidence>
<evidence type="ECO:0000256" key="1">
    <source>
        <dbReference type="ARBA" id="ARBA00004651"/>
    </source>
</evidence>
<accession>A0ABM3K6S9</accession>
<sequence>MDNLYPVIFSGSILVVAIRPYLWVPTFFANLLPPYYILRTTSTNRQLLLFLTRIIFALYILLQVAISFWIAYTNRYFLIHYVRRNSLDSKTFIMTSGIIIVQITVQLVILTQALTGHQLLRSILINVVQLELDIRKSCTAMYSLCAIRWRLFLHVGIWILATCTFEVYVSYEMFPAEYTPLIYMLSIFGVVLIQMKGIEYCISVQMIQELLNLVQHQLIYLKRELVRCERMELRCSLFAELQANQKLLARVWDLLNQVERYFCIPLCMLFFYNGYLIIQTIHWGYINFELDDLKLRLCRISREV</sequence>
<keyword evidence="7" id="KW-1185">Reference proteome</keyword>
<evidence type="ECO:0000256" key="3">
    <source>
        <dbReference type="ARBA" id="ARBA00022692"/>
    </source>
</evidence>
<feature type="transmembrane region" description="Helical" evidence="6">
    <location>
        <begin position="50"/>
        <end position="72"/>
    </location>
</feature>
<feature type="transmembrane region" description="Helical" evidence="6">
    <location>
        <begin position="181"/>
        <end position="202"/>
    </location>
</feature>